<protein>
    <submittedName>
        <fullName evidence="1">Uncharacterized protein</fullName>
    </submittedName>
</protein>
<accession>A0A5B9EIY0</accession>
<evidence type="ECO:0000313" key="1">
    <source>
        <dbReference type="EMBL" id="QEE30076.1"/>
    </source>
</evidence>
<gene>
    <name evidence="1" type="ORF">FTW19_20080</name>
</gene>
<dbReference type="Proteomes" id="UP000321820">
    <property type="component" value="Chromosome"/>
</dbReference>
<dbReference type="KEGG" id="talb:FTW19_20080"/>
<dbReference type="OrthoDB" id="4305745at2"/>
<dbReference type="InterPro" id="IPR036380">
    <property type="entry name" value="Isochorismatase-like_sf"/>
</dbReference>
<dbReference type="SUPFAM" id="SSF52499">
    <property type="entry name" value="Isochorismatase-like hydrolases"/>
    <property type="match status" value="1"/>
</dbReference>
<dbReference type="EMBL" id="CP042806">
    <property type="protein sequence ID" value="QEE30076.1"/>
    <property type="molecule type" value="Genomic_DNA"/>
</dbReference>
<dbReference type="AlphaFoldDB" id="A0A5B9EIY0"/>
<evidence type="ECO:0000313" key="2">
    <source>
        <dbReference type="Proteomes" id="UP000321820"/>
    </source>
</evidence>
<keyword evidence="2" id="KW-1185">Reference proteome</keyword>
<name>A0A5B9EIY0_9BACT</name>
<proteinExistence type="predicted"/>
<organism evidence="1 2">
    <name type="scientific">Terriglobus albidus</name>
    <dbReference type="NCBI Taxonomy" id="1592106"/>
    <lineage>
        <taxon>Bacteria</taxon>
        <taxon>Pseudomonadati</taxon>
        <taxon>Acidobacteriota</taxon>
        <taxon>Terriglobia</taxon>
        <taxon>Terriglobales</taxon>
        <taxon>Acidobacteriaceae</taxon>
        <taxon>Terriglobus</taxon>
    </lineage>
</organism>
<sequence>MRRYELYVPSDCSSARTKEEHRSALLQLKATIKAKIGRSSSLSFRHR</sequence>
<reference evidence="1 2" key="1">
    <citation type="submission" date="2019-08" db="EMBL/GenBank/DDBJ databases">
        <title>Complete genome sequence of Terriglobus albidus strain ORNL.</title>
        <authorList>
            <person name="Podar M."/>
        </authorList>
    </citation>
    <scope>NUCLEOTIDE SEQUENCE [LARGE SCALE GENOMIC DNA]</scope>
    <source>
        <strain evidence="1 2">ORNL</strain>
    </source>
</reference>